<dbReference type="Gene3D" id="1.10.630.10">
    <property type="entry name" value="Cytochrome P450"/>
    <property type="match status" value="1"/>
</dbReference>
<keyword evidence="4 6" id="KW-0408">Iron</keyword>
<keyword evidence="10" id="KW-1185">Reference proteome</keyword>
<dbReference type="GO" id="GO:0004497">
    <property type="term" value="F:monooxygenase activity"/>
    <property type="evidence" value="ECO:0007669"/>
    <property type="project" value="UniProtKB-KW"/>
</dbReference>
<evidence type="ECO:0000256" key="3">
    <source>
        <dbReference type="ARBA" id="ARBA00022723"/>
    </source>
</evidence>
<evidence type="ECO:0000256" key="6">
    <source>
        <dbReference type="PIRSR" id="PIRSR602403-1"/>
    </source>
</evidence>
<feature type="transmembrane region" description="Helical" evidence="8">
    <location>
        <begin position="12"/>
        <end position="31"/>
    </location>
</feature>
<comment type="caution">
    <text evidence="9">The sequence shown here is derived from an EMBL/GenBank/DDBJ whole genome shotgun (WGS) entry which is preliminary data.</text>
</comment>
<evidence type="ECO:0000256" key="4">
    <source>
        <dbReference type="ARBA" id="ARBA00023004"/>
    </source>
</evidence>
<evidence type="ECO:0000256" key="5">
    <source>
        <dbReference type="ARBA" id="ARBA00023033"/>
    </source>
</evidence>
<evidence type="ECO:0000256" key="2">
    <source>
        <dbReference type="ARBA" id="ARBA00010617"/>
    </source>
</evidence>
<keyword evidence="5 7" id="KW-0503">Monooxygenase</keyword>
<evidence type="ECO:0000256" key="8">
    <source>
        <dbReference type="SAM" id="Phobius"/>
    </source>
</evidence>
<sequence length="521" mass="57294">MPNPIFSLVETSSPTTIAVLIFLPIAIYLFLYHYQSARLHPDEPPIIPSRIPFVGHMLGMGVHGGSYVKNLGLKNPSLPIFTLPFSPSNRLYVVTDPHLATAVQRASKTLDFVPLVPGIAQNILGLDKVTVDKLHQMKAAPDEEYEREKGGLGFLPKVNEVFTSELLKAADHTSELTWGAARELVDQVNSLRAGGGGVDLLSLVRRLVTTASFRFSYGPGAGNPLARDPGLLEAVWDFDRGVGTMLTGLPPWLLAPNAYRGRERIAKAFEKFIESGGMEEGACGLMKKRVEVARMYGFSLEALARTEVSLFFAAIVNTATAGFWVLARLAEDQELLRAVREELTEAGVVANGKVSLAKIKEGHGVRKLTAVVRECLRLTSDTYSTRKVMEDVMLGERYWLKKGSMLQISGGTMHADPRIWGEDVNKFRADRFLSLEKESRLPTGFRAFGGGKTVCPGRYFALMEILVFVSSMVTKFDMDLAAGCRVPEKEDKVMPVHVLEPKSKVMVELKVRDGGEILVGE</sequence>
<dbReference type="PRINTS" id="PR00465">
    <property type="entry name" value="EP450IV"/>
</dbReference>
<keyword evidence="3 6" id="KW-0479">Metal-binding</keyword>
<dbReference type="PROSITE" id="PS00086">
    <property type="entry name" value="CYTOCHROME_P450"/>
    <property type="match status" value="1"/>
</dbReference>
<dbReference type="InterPro" id="IPR017972">
    <property type="entry name" value="Cyt_P450_CS"/>
</dbReference>
<feature type="binding site" description="axial binding residue" evidence="6">
    <location>
        <position position="455"/>
    </location>
    <ligand>
        <name>heme</name>
        <dbReference type="ChEBI" id="CHEBI:30413"/>
    </ligand>
    <ligandPart>
        <name>Fe</name>
        <dbReference type="ChEBI" id="CHEBI:18248"/>
    </ligandPart>
</feature>
<proteinExistence type="inferred from homology"/>
<gene>
    <name evidence="9" type="ORF">QBC42DRAFT_326417</name>
</gene>
<dbReference type="CDD" id="cd11040">
    <property type="entry name" value="CYP7_CYP8-like"/>
    <property type="match status" value="1"/>
</dbReference>
<dbReference type="GO" id="GO:0005506">
    <property type="term" value="F:iron ion binding"/>
    <property type="evidence" value="ECO:0007669"/>
    <property type="project" value="InterPro"/>
</dbReference>
<evidence type="ECO:0000313" key="10">
    <source>
        <dbReference type="Proteomes" id="UP001321749"/>
    </source>
</evidence>
<reference evidence="9" key="1">
    <citation type="journal article" date="2023" name="Mol. Phylogenet. Evol.">
        <title>Genome-scale phylogeny and comparative genomics of the fungal order Sordariales.</title>
        <authorList>
            <person name="Hensen N."/>
            <person name="Bonometti L."/>
            <person name="Westerberg I."/>
            <person name="Brannstrom I.O."/>
            <person name="Guillou S."/>
            <person name="Cros-Aarteil S."/>
            <person name="Calhoun S."/>
            <person name="Haridas S."/>
            <person name="Kuo A."/>
            <person name="Mondo S."/>
            <person name="Pangilinan J."/>
            <person name="Riley R."/>
            <person name="LaButti K."/>
            <person name="Andreopoulos B."/>
            <person name="Lipzen A."/>
            <person name="Chen C."/>
            <person name="Yan M."/>
            <person name="Daum C."/>
            <person name="Ng V."/>
            <person name="Clum A."/>
            <person name="Steindorff A."/>
            <person name="Ohm R.A."/>
            <person name="Martin F."/>
            <person name="Silar P."/>
            <person name="Natvig D.O."/>
            <person name="Lalanne C."/>
            <person name="Gautier V."/>
            <person name="Ament-Velasquez S.L."/>
            <person name="Kruys A."/>
            <person name="Hutchinson M.I."/>
            <person name="Powell A.J."/>
            <person name="Barry K."/>
            <person name="Miller A.N."/>
            <person name="Grigoriev I.V."/>
            <person name="Debuchy R."/>
            <person name="Gladieux P."/>
            <person name="Hiltunen Thoren M."/>
            <person name="Johannesson H."/>
        </authorList>
    </citation>
    <scope>NUCLEOTIDE SEQUENCE</scope>
    <source>
        <strain evidence="9">PSN324</strain>
    </source>
</reference>
<keyword evidence="8" id="KW-0472">Membrane</keyword>
<comment type="similarity">
    <text evidence="2 7">Belongs to the cytochrome P450 family.</text>
</comment>
<dbReference type="InterPro" id="IPR053007">
    <property type="entry name" value="CYP450_monoxygenase_sec-met"/>
</dbReference>
<keyword evidence="8" id="KW-0812">Transmembrane</keyword>
<accession>A0AAV9HQU5</accession>
<keyword evidence="6 7" id="KW-0349">Heme</keyword>
<dbReference type="Proteomes" id="UP001321749">
    <property type="component" value="Unassembled WGS sequence"/>
</dbReference>
<protein>
    <submittedName>
        <fullName evidence="9">Cholesterol 7-alpha-monooxygenase</fullName>
    </submittedName>
</protein>
<keyword evidence="8" id="KW-1133">Transmembrane helix</keyword>
<evidence type="ECO:0000256" key="1">
    <source>
        <dbReference type="ARBA" id="ARBA00001971"/>
    </source>
</evidence>
<organism evidence="9 10">
    <name type="scientific">Cladorrhinum samala</name>
    <dbReference type="NCBI Taxonomy" id="585594"/>
    <lineage>
        <taxon>Eukaryota</taxon>
        <taxon>Fungi</taxon>
        <taxon>Dikarya</taxon>
        <taxon>Ascomycota</taxon>
        <taxon>Pezizomycotina</taxon>
        <taxon>Sordariomycetes</taxon>
        <taxon>Sordariomycetidae</taxon>
        <taxon>Sordariales</taxon>
        <taxon>Podosporaceae</taxon>
        <taxon>Cladorrhinum</taxon>
    </lineage>
</organism>
<dbReference type="EMBL" id="MU864968">
    <property type="protein sequence ID" value="KAK4462713.1"/>
    <property type="molecule type" value="Genomic_DNA"/>
</dbReference>
<name>A0AAV9HQU5_9PEZI</name>
<dbReference type="InterPro" id="IPR001128">
    <property type="entry name" value="Cyt_P450"/>
</dbReference>
<keyword evidence="7" id="KW-0560">Oxidoreductase</keyword>
<dbReference type="PANTHER" id="PTHR47582:SF1">
    <property type="entry name" value="P450, PUTATIVE (EUROFUNG)-RELATED"/>
    <property type="match status" value="1"/>
</dbReference>
<evidence type="ECO:0000313" key="9">
    <source>
        <dbReference type="EMBL" id="KAK4462713.1"/>
    </source>
</evidence>
<dbReference type="InterPro" id="IPR036396">
    <property type="entry name" value="Cyt_P450_sf"/>
</dbReference>
<dbReference type="SUPFAM" id="SSF48264">
    <property type="entry name" value="Cytochrome P450"/>
    <property type="match status" value="1"/>
</dbReference>
<dbReference type="AlphaFoldDB" id="A0AAV9HQU5"/>
<dbReference type="GO" id="GO:0020037">
    <property type="term" value="F:heme binding"/>
    <property type="evidence" value="ECO:0007669"/>
    <property type="project" value="InterPro"/>
</dbReference>
<evidence type="ECO:0000256" key="7">
    <source>
        <dbReference type="RuleBase" id="RU000461"/>
    </source>
</evidence>
<reference evidence="9" key="2">
    <citation type="submission" date="2023-06" db="EMBL/GenBank/DDBJ databases">
        <authorList>
            <consortium name="Lawrence Berkeley National Laboratory"/>
            <person name="Mondo S.J."/>
            <person name="Hensen N."/>
            <person name="Bonometti L."/>
            <person name="Westerberg I."/>
            <person name="Brannstrom I.O."/>
            <person name="Guillou S."/>
            <person name="Cros-Aarteil S."/>
            <person name="Calhoun S."/>
            <person name="Haridas S."/>
            <person name="Kuo A."/>
            <person name="Pangilinan J."/>
            <person name="Riley R."/>
            <person name="Labutti K."/>
            <person name="Andreopoulos B."/>
            <person name="Lipzen A."/>
            <person name="Chen C."/>
            <person name="Yanf M."/>
            <person name="Daum C."/>
            <person name="Ng V."/>
            <person name="Clum A."/>
            <person name="Steindorff A."/>
            <person name="Ohm R."/>
            <person name="Martin F."/>
            <person name="Silar P."/>
            <person name="Natvig D."/>
            <person name="Lalanne C."/>
            <person name="Gautier V."/>
            <person name="Ament-Velasquez S.L."/>
            <person name="Kruys A."/>
            <person name="Hutchinson M.I."/>
            <person name="Powell A.J."/>
            <person name="Barry K."/>
            <person name="Miller A.N."/>
            <person name="Grigoriev I.V."/>
            <person name="Debuchy R."/>
            <person name="Gladieux P."/>
            <person name="Thoren M.H."/>
            <person name="Johannesson H."/>
        </authorList>
    </citation>
    <scope>NUCLEOTIDE SEQUENCE</scope>
    <source>
        <strain evidence="9">PSN324</strain>
    </source>
</reference>
<comment type="cofactor">
    <cofactor evidence="1 6">
        <name>heme</name>
        <dbReference type="ChEBI" id="CHEBI:30413"/>
    </cofactor>
</comment>
<dbReference type="Pfam" id="PF00067">
    <property type="entry name" value="p450"/>
    <property type="match status" value="1"/>
</dbReference>
<dbReference type="GO" id="GO:0016705">
    <property type="term" value="F:oxidoreductase activity, acting on paired donors, with incorporation or reduction of molecular oxygen"/>
    <property type="evidence" value="ECO:0007669"/>
    <property type="project" value="InterPro"/>
</dbReference>
<feature type="transmembrane region" description="Helical" evidence="8">
    <location>
        <begin position="308"/>
        <end position="327"/>
    </location>
</feature>
<dbReference type="PANTHER" id="PTHR47582">
    <property type="entry name" value="P450, PUTATIVE (EUROFUNG)-RELATED"/>
    <property type="match status" value="1"/>
</dbReference>
<dbReference type="InterPro" id="IPR002403">
    <property type="entry name" value="Cyt_P450_E_grp-IV"/>
</dbReference>